<feature type="domain" description="Beta-lactamase-related" evidence="1">
    <location>
        <begin position="11"/>
        <end position="113"/>
    </location>
</feature>
<dbReference type="InterPro" id="IPR001466">
    <property type="entry name" value="Beta-lactam-related"/>
</dbReference>
<keyword evidence="3" id="KW-1185">Reference proteome</keyword>
<dbReference type="Pfam" id="PF00144">
    <property type="entry name" value="Beta-lactamase"/>
    <property type="match status" value="1"/>
</dbReference>
<dbReference type="OrthoDB" id="5946976at2759"/>
<reference evidence="2 3" key="1">
    <citation type="submission" date="2018-11" db="EMBL/GenBank/DDBJ databases">
        <authorList>
            <consortium name="Pathogen Informatics"/>
        </authorList>
    </citation>
    <scope>NUCLEOTIDE SEQUENCE [LARGE SCALE GENOMIC DNA]</scope>
</reference>
<dbReference type="InterPro" id="IPR052794">
    <property type="entry name" value="Mito_Ser_Protease_LACTB"/>
</dbReference>
<organism evidence="2 3">
    <name type="scientific">Strongylus vulgaris</name>
    <name type="common">Blood worm</name>
    <dbReference type="NCBI Taxonomy" id="40348"/>
    <lineage>
        <taxon>Eukaryota</taxon>
        <taxon>Metazoa</taxon>
        <taxon>Ecdysozoa</taxon>
        <taxon>Nematoda</taxon>
        <taxon>Chromadorea</taxon>
        <taxon>Rhabditida</taxon>
        <taxon>Rhabditina</taxon>
        <taxon>Rhabditomorpha</taxon>
        <taxon>Strongyloidea</taxon>
        <taxon>Strongylidae</taxon>
        <taxon>Strongylus</taxon>
    </lineage>
</organism>
<dbReference type="AlphaFoldDB" id="A0A3P7JAJ5"/>
<dbReference type="Gene3D" id="3.40.710.10">
    <property type="entry name" value="DD-peptidase/beta-lactamase superfamily"/>
    <property type="match status" value="1"/>
</dbReference>
<dbReference type="InterPro" id="IPR012338">
    <property type="entry name" value="Beta-lactam/transpept-like"/>
</dbReference>
<evidence type="ECO:0000259" key="1">
    <source>
        <dbReference type="Pfam" id="PF00144"/>
    </source>
</evidence>
<accession>A0A3P7JAJ5</accession>
<dbReference type="GO" id="GO:0005739">
    <property type="term" value="C:mitochondrion"/>
    <property type="evidence" value="ECO:0007669"/>
    <property type="project" value="TreeGrafter"/>
</dbReference>
<dbReference type="EMBL" id="UYYB01029385">
    <property type="protein sequence ID" value="VDM73197.1"/>
    <property type="molecule type" value="Genomic_DNA"/>
</dbReference>
<dbReference type="PANTHER" id="PTHR46520">
    <property type="entry name" value="SERINE BETA-LACTAMASE-LIKE PROTEIN LACTB, MITOCHONDRIAL"/>
    <property type="match status" value="1"/>
</dbReference>
<dbReference type="SUPFAM" id="SSF56601">
    <property type="entry name" value="beta-lactamase/transpeptidase-like"/>
    <property type="match status" value="1"/>
</dbReference>
<dbReference type="GO" id="GO:0019216">
    <property type="term" value="P:regulation of lipid metabolic process"/>
    <property type="evidence" value="ECO:0007669"/>
    <property type="project" value="TreeGrafter"/>
</dbReference>
<dbReference type="GO" id="GO:0006508">
    <property type="term" value="P:proteolysis"/>
    <property type="evidence" value="ECO:0007669"/>
    <property type="project" value="TreeGrafter"/>
</dbReference>
<protein>
    <recommendedName>
        <fullName evidence="1">Beta-lactamase-related domain-containing protein</fullName>
    </recommendedName>
</protein>
<name>A0A3P7JAJ5_STRVU</name>
<evidence type="ECO:0000313" key="3">
    <source>
        <dbReference type="Proteomes" id="UP000270094"/>
    </source>
</evidence>
<gene>
    <name evidence="2" type="ORF">SVUK_LOCUS8195</name>
</gene>
<dbReference type="PANTHER" id="PTHR46520:SF1">
    <property type="entry name" value="SERINE BETA-LACTAMASE-LIKE PROTEIN LACTB, MITOCHONDRIAL"/>
    <property type="match status" value="1"/>
</dbReference>
<sequence length="122" mass="13306">MNEVVYLVIAGIPGLSVGVSVNGHVVWREGFGFANVESGSQCTGDTVMRIASISKPITATIAARLVQSGKLDLDKPIQDYLPDFPQKKYDGKPVTISVRQLLSHTGGIRHYKKEKVHISILF</sequence>
<dbReference type="GO" id="GO:0008233">
    <property type="term" value="F:peptidase activity"/>
    <property type="evidence" value="ECO:0007669"/>
    <property type="project" value="TreeGrafter"/>
</dbReference>
<evidence type="ECO:0000313" key="2">
    <source>
        <dbReference type="EMBL" id="VDM73197.1"/>
    </source>
</evidence>
<proteinExistence type="predicted"/>
<dbReference type="Proteomes" id="UP000270094">
    <property type="component" value="Unassembled WGS sequence"/>
</dbReference>